<keyword evidence="2" id="KW-1185">Reference proteome</keyword>
<dbReference type="Proteomes" id="UP000518266">
    <property type="component" value="Unassembled WGS sequence"/>
</dbReference>
<reference evidence="1 2" key="1">
    <citation type="submission" date="2020-03" db="EMBL/GenBank/DDBJ databases">
        <title>Dissostichus mawsoni Genome sequencing and assembly.</title>
        <authorList>
            <person name="Park H."/>
        </authorList>
    </citation>
    <scope>NUCLEOTIDE SEQUENCE [LARGE SCALE GENOMIC DNA]</scope>
    <source>
        <strain evidence="1">DM0001</strain>
        <tissue evidence="1">Muscle</tissue>
    </source>
</reference>
<proteinExistence type="predicted"/>
<dbReference type="AlphaFoldDB" id="A0A7J5YYN1"/>
<dbReference type="EMBL" id="JAAKFY010000007">
    <property type="protein sequence ID" value="KAF3854536.1"/>
    <property type="molecule type" value="Genomic_DNA"/>
</dbReference>
<accession>A0A7J5YYN1</accession>
<evidence type="ECO:0000313" key="1">
    <source>
        <dbReference type="EMBL" id="KAF3854536.1"/>
    </source>
</evidence>
<name>A0A7J5YYN1_DISMA</name>
<gene>
    <name evidence="1" type="ORF">F7725_022591</name>
</gene>
<comment type="caution">
    <text evidence="1">The sequence shown here is derived from an EMBL/GenBank/DDBJ whole genome shotgun (WGS) entry which is preliminary data.</text>
</comment>
<protein>
    <submittedName>
        <fullName evidence="1">Uncharacterized protein</fullName>
    </submittedName>
</protein>
<evidence type="ECO:0000313" key="2">
    <source>
        <dbReference type="Proteomes" id="UP000518266"/>
    </source>
</evidence>
<sequence>MVAGREHVCSTFAPRALDLLCVSMCRGNYINQIYTLDSPGGALINSFTPFVSSHRKWDYFRCVAA</sequence>
<organism evidence="1 2">
    <name type="scientific">Dissostichus mawsoni</name>
    <name type="common">Antarctic cod</name>
    <dbReference type="NCBI Taxonomy" id="36200"/>
    <lineage>
        <taxon>Eukaryota</taxon>
        <taxon>Metazoa</taxon>
        <taxon>Chordata</taxon>
        <taxon>Craniata</taxon>
        <taxon>Vertebrata</taxon>
        <taxon>Euteleostomi</taxon>
        <taxon>Actinopterygii</taxon>
        <taxon>Neopterygii</taxon>
        <taxon>Teleostei</taxon>
        <taxon>Neoteleostei</taxon>
        <taxon>Acanthomorphata</taxon>
        <taxon>Eupercaria</taxon>
        <taxon>Perciformes</taxon>
        <taxon>Notothenioidei</taxon>
        <taxon>Nototheniidae</taxon>
        <taxon>Dissostichus</taxon>
    </lineage>
</organism>